<gene>
    <name evidence="1" type="ORF">CEXT_363141</name>
</gene>
<sequence length="104" mass="12466">MGKEFWYRWEFLAAECSLASLQKPGPAYFFHQPNALSLARIETLNIFNKSSKHRFPKKSFLKSTEMLLRFKCKFREAQISFNTRFGMSCNFCREEKMTRLFLKF</sequence>
<evidence type="ECO:0000313" key="2">
    <source>
        <dbReference type="Proteomes" id="UP001054945"/>
    </source>
</evidence>
<reference evidence="1 2" key="1">
    <citation type="submission" date="2021-06" db="EMBL/GenBank/DDBJ databases">
        <title>Caerostris extrusa draft genome.</title>
        <authorList>
            <person name="Kono N."/>
            <person name="Arakawa K."/>
        </authorList>
    </citation>
    <scope>NUCLEOTIDE SEQUENCE [LARGE SCALE GENOMIC DNA]</scope>
</reference>
<protein>
    <submittedName>
        <fullName evidence="1">Uncharacterized protein</fullName>
    </submittedName>
</protein>
<accession>A0AAV4XR45</accession>
<dbReference type="EMBL" id="BPLR01018168">
    <property type="protein sequence ID" value="GIY97512.1"/>
    <property type="molecule type" value="Genomic_DNA"/>
</dbReference>
<organism evidence="1 2">
    <name type="scientific">Caerostris extrusa</name>
    <name type="common">Bark spider</name>
    <name type="synonym">Caerostris bankana</name>
    <dbReference type="NCBI Taxonomy" id="172846"/>
    <lineage>
        <taxon>Eukaryota</taxon>
        <taxon>Metazoa</taxon>
        <taxon>Ecdysozoa</taxon>
        <taxon>Arthropoda</taxon>
        <taxon>Chelicerata</taxon>
        <taxon>Arachnida</taxon>
        <taxon>Araneae</taxon>
        <taxon>Araneomorphae</taxon>
        <taxon>Entelegynae</taxon>
        <taxon>Araneoidea</taxon>
        <taxon>Araneidae</taxon>
        <taxon>Caerostris</taxon>
    </lineage>
</organism>
<dbReference type="Proteomes" id="UP001054945">
    <property type="component" value="Unassembled WGS sequence"/>
</dbReference>
<keyword evidence="2" id="KW-1185">Reference proteome</keyword>
<proteinExistence type="predicted"/>
<evidence type="ECO:0000313" key="1">
    <source>
        <dbReference type="EMBL" id="GIY97512.1"/>
    </source>
</evidence>
<name>A0AAV4XR45_CAEEX</name>
<comment type="caution">
    <text evidence="1">The sequence shown here is derived from an EMBL/GenBank/DDBJ whole genome shotgun (WGS) entry which is preliminary data.</text>
</comment>
<dbReference type="AlphaFoldDB" id="A0AAV4XR45"/>